<organism evidence="2 3">
    <name type="scientific">Legionella oakridgensis</name>
    <dbReference type="NCBI Taxonomy" id="29423"/>
    <lineage>
        <taxon>Bacteria</taxon>
        <taxon>Pseudomonadati</taxon>
        <taxon>Pseudomonadota</taxon>
        <taxon>Gammaproteobacteria</taxon>
        <taxon>Legionellales</taxon>
        <taxon>Legionellaceae</taxon>
        <taxon>Legionella</taxon>
    </lineage>
</organism>
<dbReference type="AlphaFoldDB" id="A0A0W0WX46"/>
<evidence type="ECO:0000256" key="1">
    <source>
        <dbReference type="SAM" id="Phobius"/>
    </source>
</evidence>
<keyword evidence="1" id="KW-0812">Transmembrane</keyword>
<protein>
    <submittedName>
        <fullName evidence="2">Uncharacterized protein</fullName>
    </submittedName>
</protein>
<feature type="transmembrane region" description="Helical" evidence="1">
    <location>
        <begin position="250"/>
        <end position="270"/>
    </location>
</feature>
<feature type="transmembrane region" description="Helical" evidence="1">
    <location>
        <begin position="211"/>
        <end position="244"/>
    </location>
</feature>
<dbReference type="Proteomes" id="UP000054858">
    <property type="component" value="Unassembled WGS sequence"/>
</dbReference>
<feature type="transmembrane region" description="Helical" evidence="1">
    <location>
        <begin position="165"/>
        <end position="190"/>
    </location>
</feature>
<reference evidence="2 3" key="1">
    <citation type="submission" date="2015-11" db="EMBL/GenBank/DDBJ databases">
        <title>Genomic analysis of 38 Legionella species identifies large and diverse effector repertoires.</title>
        <authorList>
            <person name="Burstein D."/>
            <person name="Amaro F."/>
            <person name="Zusman T."/>
            <person name="Lifshitz Z."/>
            <person name="Cohen O."/>
            <person name="Gilbert J.A."/>
            <person name="Pupko T."/>
            <person name="Shuman H.A."/>
            <person name="Segal G."/>
        </authorList>
    </citation>
    <scope>NUCLEOTIDE SEQUENCE [LARGE SCALE GENOMIC DNA]</scope>
    <source>
        <strain evidence="2 3">Oak Ridge-10</strain>
    </source>
</reference>
<accession>A0A0W0WX46</accession>
<dbReference type="PATRIC" id="fig|29423.5.peg.2117"/>
<gene>
    <name evidence="2" type="ORF">Loak_2018</name>
</gene>
<keyword evidence="1" id="KW-0472">Membrane</keyword>
<comment type="caution">
    <text evidence="2">The sequence shown here is derived from an EMBL/GenBank/DDBJ whole genome shotgun (WGS) entry which is preliminary data.</text>
</comment>
<sequence length="432" mass="48227">MPAKKLTDRQLAELYFGLARHYDDCIKRQPPMSPQDIYNELYNGVYYTLNYSDSPLRQLEIVEQQKIYTVLNTFFYACPQYRVLPAEQQIPTFFQAGSQPRVIIHHHHHHYPRYYSSSNDVLFTWLLLNSLTPRPYYYRPYPHHGHFGPHYHAHASERKKDEGNVLALLLLIALVLLAAALAFVALYYLLSQTMDNVERFCYSEGWLQAGLNLMGMVAGGVAASLLTTALLTAPLAALALAAGIANPVGVVIFGMITLTLVGAAAGGFLTDKIQQYFIKKSNEDALDPQDPHRFALTEAEERALMEKGIDPIKVKCAIVALRAKMEDKPVPSLLNRLFSDRGQMIQDILNQVRELRSGKLKEIQVGEMHFNCRSDGFTQPVASAVPVVHEPRLYQPAPLPPQYATFVSPVPSAPLAPSLDSTPGVFPGFGGF</sequence>
<dbReference type="EMBL" id="LNYP01000031">
    <property type="protein sequence ID" value="KTD36882.1"/>
    <property type="molecule type" value="Genomic_DNA"/>
</dbReference>
<evidence type="ECO:0000313" key="3">
    <source>
        <dbReference type="Proteomes" id="UP000054858"/>
    </source>
</evidence>
<proteinExistence type="predicted"/>
<evidence type="ECO:0000313" key="2">
    <source>
        <dbReference type="EMBL" id="KTD36882.1"/>
    </source>
</evidence>
<name>A0A0W0WX46_9GAMM</name>
<keyword evidence="1" id="KW-1133">Transmembrane helix</keyword>